<dbReference type="AlphaFoldDB" id="A0A8J4YIJ0"/>
<keyword evidence="3" id="KW-1185">Reference proteome</keyword>
<dbReference type="Proteomes" id="UP000770661">
    <property type="component" value="Unassembled WGS sequence"/>
</dbReference>
<feature type="compositionally biased region" description="Polar residues" evidence="1">
    <location>
        <begin position="220"/>
        <end position="241"/>
    </location>
</feature>
<feature type="region of interest" description="Disordered" evidence="1">
    <location>
        <begin position="1"/>
        <end position="21"/>
    </location>
</feature>
<evidence type="ECO:0000313" key="3">
    <source>
        <dbReference type="Proteomes" id="UP000770661"/>
    </source>
</evidence>
<dbReference type="EMBL" id="JACEEZ010003101">
    <property type="protein sequence ID" value="KAG0727657.1"/>
    <property type="molecule type" value="Genomic_DNA"/>
</dbReference>
<evidence type="ECO:0000313" key="2">
    <source>
        <dbReference type="EMBL" id="KAG0727657.1"/>
    </source>
</evidence>
<sequence length="331" mass="36520">MNTRSPRNNSHSSWSNKRNPRTPSQALVVALWESAILKVPILQDNTFTLGEWQVTCRRAEREGSPAQYGKVGPLHAEMGLDEVRSLLKALNGTPIEEVSWIPSRHLPRSTTGKWVRLKDAINLQLHHHPGRSTPVFPTPPSPGKKRYSVLQHQPEDEDPDLHDDSSPPFIAPRPQRPRPPRKAPSKPAAPVTSDRGSASPAPHADLIHSTIDVDIHHPPSSLSRENAPPASSTHRGASRTQRLPEPPPTTLHFQPPPLPGPSTQPRHNVFVPTIYPPHGSLQPPPTGANIVDFDITALQQQQQQQLATRPTAVTRRPPPVLKETYHPPGLC</sequence>
<organism evidence="2 3">
    <name type="scientific">Chionoecetes opilio</name>
    <name type="common">Atlantic snow crab</name>
    <name type="synonym">Cancer opilio</name>
    <dbReference type="NCBI Taxonomy" id="41210"/>
    <lineage>
        <taxon>Eukaryota</taxon>
        <taxon>Metazoa</taxon>
        <taxon>Ecdysozoa</taxon>
        <taxon>Arthropoda</taxon>
        <taxon>Crustacea</taxon>
        <taxon>Multicrustacea</taxon>
        <taxon>Malacostraca</taxon>
        <taxon>Eumalacostraca</taxon>
        <taxon>Eucarida</taxon>
        <taxon>Decapoda</taxon>
        <taxon>Pleocyemata</taxon>
        <taxon>Brachyura</taxon>
        <taxon>Eubrachyura</taxon>
        <taxon>Majoidea</taxon>
        <taxon>Majidae</taxon>
        <taxon>Chionoecetes</taxon>
    </lineage>
</organism>
<feature type="compositionally biased region" description="Pro residues" evidence="1">
    <location>
        <begin position="244"/>
        <end position="262"/>
    </location>
</feature>
<protein>
    <submittedName>
        <fullName evidence="2">Uncharacterized protein</fullName>
    </submittedName>
</protein>
<evidence type="ECO:0000256" key="1">
    <source>
        <dbReference type="SAM" id="MobiDB-lite"/>
    </source>
</evidence>
<gene>
    <name evidence="2" type="ORF">GWK47_034192</name>
</gene>
<reference evidence="2" key="1">
    <citation type="submission" date="2020-07" db="EMBL/GenBank/DDBJ databases">
        <title>The High-quality genome of the commercially important snow crab, Chionoecetes opilio.</title>
        <authorList>
            <person name="Jeong J.-H."/>
            <person name="Ryu S."/>
        </authorList>
    </citation>
    <scope>NUCLEOTIDE SEQUENCE</scope>
    <source>
        <strain evidence="2">MADBK_172401_WGS</strain>
        <tissue evidence="2">Digestive gland</tissue>
    </source>
</reference>
<feature type="compositionally biased region" description="Low complexity" evidence="1">
    <location>
        <begin position="299"/>
        <end position="315"/>
    </location>
</feature>
<feature type="compositionally biased region" description="Basic residues" evidence="1">
    <location>
        <begin position="175"/>
        <end position="184"/>
    </location>
</feature>
<proteinExistence type="predicted"/>
<name>A0A8J4YIJ0_CHIOP</name>
<feature type="region of interest" description="Disordered" evidence="1">
    <location>
        <begin position="125"/>
        <end position="331"/>
    </location>
</feature>
<accession>A0A8J4YIJ0</accession>
<comment type="caution">
    <text evidence="2">The sequence shown here is derived from an EMBL/GenBank/DDBJ whole genome shotgun (WGS) entry which is preliminary data.</text>
</comment>